<dbReference type="GO" id="GO:0043565">
    <property type="term" value="F:sequence-specific DNA binding"/>
    <property type="evidence" value="ECO:0007669"/>
    <property type="project" value="InterPro"/>
</dbReference>
<dbReference type="InterPro" id="IPR018062">
    <property type="entry name" value="HTH_AraC-typ_CS"/>
</dbReference>
<keyword evidence="2" id="KW-0238">DNA-binding</keyword>
<sequence length="289" mass="32604">MNHYEVVENALIHIENHLDQPLSLESVANASNMSKFYFHRLFSAMMGCSLNPYILSRRLNASLELIRTDRLPLTDIAYRLNFGTPSSFTRAFKRQYGIAPSSLRAGHLSIAQSPVPAVVKRPIKNINGDIVTDFTLTEFEPVRLSGIAFEVDLATDDYKSKIRAHSNMLLNELDATVNGPCYVVYSNCQPDSTCFKVLFGVPSGIQIEKPFYFTVDVPQLFCAKFKYSGDLLDIGDVLATDYARFLKVSRQETDDSHIELIQFFDDVHNLDSAYHIYAPIKKLPIDSDC</sequence>
<dbReference type="Pfam" id="PF12833">
    <property type="entry name" value="HTH_18"/>
    <property type="match status" value="1"/>
</dbReference>
<dbReference type="EMBL" id="QXJM01000040">
    <property type="protein sequence ID" value="RIE01598.1"/>
    <property type="molecule type" value="Genomic_DNA"/>
</dbReference>
<dbReference type="InterPro" id="IPR020449">
    <property type="entry name" value="Tscrpt_reg_AraC-type_HTH"/>
</dbReference>
<dbReference type="PRINTS" id="PR00032">
    <property type="entry name" value="HTHARAC"/>
</dbReference>
<dbReference type="PANTHER" id="PTHR47504">
    <property type="entry name" value="RIGHT ORIGIN-BINDING PROTEIN"/>
    <property type="match status" value="1"/>
</dbReference>
<dbReference type="GO" id="GO:0003700">
    <property type="term" value="F:DNA-binding transcription factor activity"/>
    <property type="evidence" value="ECO:0007669"/>
    <property type="project" value="InterPro"/>
</dbReference>
<evidence type="ECO:0000256" key="2">
    <source>
        <dbReference type="ARBA" id="ARBA00023125"/>
    </source>
</evidence>
<dbReference type="AlphaFoldDB" id="A0A398CL19"/>
<comment type="caution">
    <text evidence="5">The sequence shown here is derived from an EMBL/GenBank/DDBJ whole genome shotgun (WGS) entry which is preliminary data.</text>
</comment>
<evidence type="ECO:0000256" key="3">
    <source>
        <dbReference type="ARBA" id="ARBA00023163"/>
    </source>
</evidence>
<dbReference type="SUPFAM" id="SSF46689">
    <property type="entry name" value="Homeodomain-like"/>
    <property type="match status" value="2"/>
</dbReference>
<reference evidence="5 6" key="1">
    <citation type="submission" date="2018-09" db="EMBL/GenBank/DDBJ databases">
        <title>Cohnella cavernae sp. nov., isolated from a karst cave.</title>
        <authorList>
            <person name="Zhu H."/>
        </authorList>
    </citation>
    <scope>NUCLEOTIDE SEQUENCE [LARGE SCALE GENOMIC DNA]</scope>
    <source>
        <strain evidence="5 6">K2E09-144</strain>
    </source>
</reference>
<dbReference type="Gene3D" id="1.10.10.60">
    <property type="entry name" value="Homeodomain-like"/>
    <property type="match status" value="2"/>
</dbReference>
<dbReference type="SMART" id="SM00342">
    <property type="entry name" value="HTH_ARAC"/>
    <property type="match status" value="1"/>
</dbReference>
<feature type="domain" description="HTH araC/xylS-type" evidence="4">
    <location>
        <begin position="8"/>
        <end position="106"/>
    </location>
</feature>
<dbReference type="PANTHER" id="PTHR47504:SF5">
    <property type="entry name" value="RIGHT ORIGIN-BINDING PROTEIN"/>
    <property type="match status" value="1"/>
</dbReference>
<protein>
    <submittedName>
        <fullName evidence="5">AraC family transcriptional regulator</fullName>
    </submittedName>
</protein>
<dbReference type="InterPro" id="IPR011256">
    <property type="entry name" value="Reg_factor_effector_dom_sf"/>
</dbReference>
<dbReference type="InterPro" id="IPR009057">
    <property type="entry name" value="Homeodomain-like_sf"/>
</dbReference>
<dbReference type="InterPro" id="IPR050959">
    <property type="entry name" value="MarA-like"/>
</dbReference>
<proteinExistence type="predicted"/>
<dbReference type="PROSITE" id="PS01124">
    <property type="entry name" value="HTH_ARAC_FAMILY_2"/>
    <property type="match status" value="1"/>
</dbReference>
<dbReference type="Proteomes" id="UP000266340">
    <property type="component" value="Unassembled WGS sequence"/>
</dbReference>
<keyword evidence="1" id="KW-0805">Transcription regulation</keyword>
<dbReference type="InterPro" id="IPR018060">
    <property type="entry name" value="HTH_AraC"/>
</dbReference>
<gene>
    <name evidence="5" type="ORF">D3H35_24960</name>
</gene>
<evidence type="ECO:0000313" key="5">
    <source>
        <dbReference type="EMBL" id="RIE01598.1"/>
    </source>
</evidence>
<evidence type="ECO:0000313" key="6">
    <source>
        <dbReference type="Proteomes" id="UP000266340"/>
    </source>
</evidence>
<evidence type="ECO:0000259" key="4">
    <source>
        <dbReference type="PROSITE" id="PS01124"/>
    </source>
</evidence>
<dbReference type="Gene3D" id="3.20.80.10">
    <property type="entry name" value="Regulatory factor, effector binding domain"/>
    <property type="match status" value="1"/>
</dbReference>
<accession>A0A398CL19</accession>
<keyword evidence="6" id="KW-1185">Reference proteome</keyword>
<dbReference type="PROSITE" id="PS00041">
    <property type="entry name" value="HTH_ARAC_FAMILY_1"/>
    <property type="match status" value="1"/>
</dbReference>
<name>A0A398CL19_9BACL</name>
<keyword evidence="3" id="KW-0804">Transcription</keyword>
<organism evidence="5 6">
    <name type="scientific">Cohnella faecalis</name>
    <dbReference type="NCBI Taxonomy" id="2315694"/>
    <lineage>
        <taxon>Bacteria</taxon>
        <taxon>Bacillati</taxon>
        <taxon>Bacillota</taxon>
        <taxon>Bacilli</taxon>
        <taxon>Bacillales</taxon>
        <taxon>Paenibacillaceae</taxon>
        <taxon>Cohnella</taxon>
    </lineage>
</organism>
<evidence type="ECO:0000256" key="1">
    <source>
        <dbReference type="ARBA" id="ARBA00023015"/>
    </source>
</evidence>
<dbReference type="OrthoDB" id="9801123at2"/>